<keyword evidence="2" id="KW-1133">Transmembrane helix</keyword>
<accession>A0AAE0ZP18</accession>
<keyword evidence="4" id="KW-1185">Reference proteome</keyword>
<evidence type="ECO:0000313" key="4">
    <source>
        <dbReference type="Proteomes" id="UP001283361"/>
    </source>
</evidence>
<keyword evidence="2" id="KW-0812">Transmembrane</keyword>
<dbReference type="Proteomes" id="UP001283361">
    <property type="component" value="Unassembled WGS sequence"/>
</dbReference>
<feature type="compositionally biased region" description="Polar residues" evidence="1">
    <location>
        <begin position="40"/>
        <end position="49"/>
    </location>
</feature>
<protein>
    <submittedName>
        <fullName evidence="3">Uncharacterized protein</fullName>
    </submittedName>
</protein>
<comment type="caution">
    <text evidence="3">The sequence shown here is derived from an EMBL/GenBank/DDBJ whole genome shotgun (WGS) entry which is preliminary data.</text>
</comment>
<reference evidence="3" key="1">
    <citation type="journal article" date="2023" name="G3 (Bethesda)">
        <title>A reference genome for the long-term kleptoplast-retaining sea slug Elysia crispata morphotype clarki.</title>
        <authorList>
            <person name="Eastman K.E."/>
            <person name="Pendleton A.L."/>
            <person name="Shaikh M.A."/>
            <person name="Suttiyut T."/>
            <person name="Ogas R."/>
            <person name="Tomko P."/>
            <person name="Gavelis G."/>
            <person name="Widhalm J.R."/>
            <person name="Wisecaver J.H."/>
        </authorList>
    </citation>
    <scope>NUCLEOTIDE SEQUENCE</scope>
    <source>
        <strain evidence="3">ECLA1</strain>
    </source>
</reference>
<proteinExistence type="predicted"/>
<organism evidence="3 4">
    <name type="scientific">Elysia crispata</name>
    <name type="common">lettuce slug</name>
    <dbReference type="NCBI Taxonomy" id="231223"/>
    <lineage>
        <taxon>Eukaryota</taxon>
        <taxon>Metazoa</taxon>
        <taxon>Spiralia</taxon>
        <taxon>Lophotrochozoa</taxon>
        <taxon>Mollusca</taxon>
        <taxon>Gastropoda</taxon>
        <taxon>Heterobranchia</taxon>
        <taxon>Euthyneura</taxon>
        <taxon>Panpulmonata</taxon>
        <taxon>Sacoglossa</taxon>
        <taxon>Placobranchoidea</taxon>
        <taxon>Plakobranchidae</taxon>
        <taxon>Elysia</taxon>
    </lineage>
</organism>
<gene>
    <name evidence="3" type="ORF">RRG08_036336</name>
</gene>
<dbReference type="EMBL" id="JAWDGP010003572">
    <property type="protein sequence ID" value="KAK3773003.1"/>
    <property type="molecule type" value="Genomic_DNA"/>
</dbReference>
<sequence>MTLLKETNHSKNKSGLTHQLRREKCEEQTSCHARSKSRSNDQTARTGTPQRGTLCVSIFSVSIVYISSVTLALTLSTALPHPPLHDLTLGLQLTSSFSPKMHPLHLPFVFFT</sequence>
<feature type="compositionally biased region" description="Basic and acidic residues" evidence="1">
    <location>
        <begin position="20"/>
        <end position="29"/>
    </location>
</feature>
<evidence type="ECO:0000313" key="3">
    <source>
        <dbReference type="EMBL" id="KAK3773003.1"/>
    </source>
</evidence>
<dbReference type="AlphaFoldDB" id="A0AAE0ZP18"/>
<evidence type="ECO:0000256" key="1">
    <source>
        <dbReference type="SAM" id="MobiDB-lite"/>
    </source>
</evidence>
<feature type="region of interest" description="Disordered" evidence="1">
    <location>
        <begin position="1"/>
        <end position="49"/>
    </location>
</feature>
<evidence type="ECO:0000256" key="2">
    <source>
        <dbReference type="SAM" id="Phobius"/>
    </source>
</evidence>
<feature type="transmembrane region" description="Helical" evidence="2">
    <location>
        <begin position="54"/>
        <end position="79"/>
    </location>
</feature>
<name>A0AAE0ZP18_9GAST</name>
<keyword evidence="2" id="KW-0472">Membrane</keyword>